<dbReference type="Gene3D" id="3.40.50.1820">
    <property type="entry name" value="alpha/beta hydrolase"/>
    <property type="match status" value="1"/>
</dbReference>
<dbReference type="InterPro" id="IPR029058">
    <property type="entry name" value="AB_hydrolase_fold"/>
</dbReference>
<dbReference type="Proteomes" id="UP000252023">
    <property type="component" value="Chromosome"/>
</dbReference>
<dbReference type="SUPFAM" id="SSF53474">
    <property type="entry name" value="alpha/beta-Hydrolases"/>
    <property type="match status" value="1"/>
</dbReference>
<proteinExistence type="predicted"/>
<evidence type="ECO:0008006" key="3">
    <source>
        <dbReference type="Google" id="ProtNLM"/>
    </source>
</evidence>
<organism evidence="1 2">
    <name type="scientific">Paracoccus suum</name>
    <dbReference type="NCBI Taxonomy" id="2259340"/>
    <lineage>
        <taxon>Bacteria</taxon>
        <taxon>Pseudomonadati</taxon>
        <taxon>Pseudomonadota</taxon>
        <taxon>Alphaproteobacteria</taxon>
        <taxon>Rhodobacterales</taxon>
        <taxon>Paracoccaceae</taxon>
        <taxon>Paracoccus</taxon>
    </lineage>
</organism>
<accession>A0A344PMX4</accession>
<keyword evidence="2" id="KW-1185">Reference proteome</keyword>
<name>A0A344PMX4_9RHOB</name>
<dbReference type="AlphaFoldDB" id="A0A344PMX4"/>
<evidence type="ECO:0000313" key="1">
    <source>
        <dbReference type="EMBL" id="AXC50729.1"/>
    </source>
</evidence>
<evidence type="ECO:0000313" key="2">
    <source>
        <dbReference type="Proteomes" id="UP000252023"/>
    </source>
</evidence>
<dbReference type="KEGG" id="pars:DRW48_14510"/>
<dbReference type="OrthoDB" id="7335480at2"/>
<protein>
    <recommendedName>
        <fullName evidence="3">Alpha/beta hydrolase</fullName>
    </recommendedName>
</protein>
<reference evidence="2" key="1">
    <citation type="submission" date="2018-07" db="EMBL/GenBank/DDBJ databases">
        <title>Genome sequencing of Paracoccus sp. SC2-6.</title>
        <authorList>
            <person name="Heo J."/>
            <person name="Kim S.-J."/>
            <person name="Kwon S.-W."/>
        </authorList>
    </citation>
    <scope>NUCLEOTIDE SEQUENCE [LARGE SCALE GENOMIC DNA]</scope>
    <source>
        <strain evidence="2">SC2-6</strain>
    </source>
</reference>
<dbReference type="EMBL" id="CP030918">
    <property type="protein sequence ID" value="AXC50729.1"/>
    <property type="molecule type" value="Genomic_DNA"/>
</dbReference>
<gene>
    <name evidence="1" type="ORF">DRW48_14510</name>
</gene>
<sequence length="238" mass="26088">MMPSAIDRTKHVLPVFSRGRWAREGIFPGDVLCIADPTLELDERLCIGWCIGDERNDAIPQLAEFVSSFARAGSIPSERIVIYGSSAGGFAALALAAQIEGSTAVAVNAQSDAMNYEITRHVANFRAAAFGNASPDAIRAAFRLRVDMSARWQTVTRSRAILVQNELDVHHYRDHFLPFWTSIGGDPVPPLGLSQAGPHAAWIYRDERGHVPESVEMARQIMAMLSQPEGFSRLPQSS</sequence>